<accession>A0AAN6V0D6</accession>
<dbReference type="RefSeq" id="XP_062635575.1">
    <property type="nucleotide sequence ID" value="XM_062784245.1"/>
</dbReference>
<dbReference type="GeneID" id="87820858"/>
<feature type="compositionally biased region" description="Acidic residues" evidence="1">
    <location>
        <begin position="26"/>
        <end position="38"/>
    </location>
</feature>
<evidence type="ECO:0000313" key="2">
    <source>
        <dbReference type="EMBL" id="KAK4142204.1"/>
    </source>
</evidence>
<organism evidence="2 3">
    <name type="scientific">Dichotomopilus funicola</name>
    <dbReference type="NCBI Taxonomy" id="1934379"/>
    <lineage>
        <taxon>Eukaryota</taxon>
        <taxon>Fungi</taxon>
        <taxon>Dikarya</taxon>
        <taxon>Ascomycota</taxon>
        <taxon>Pezizomycotina</taxon>
        <taxon>Sordariomycetes</taxon>
        <taxon>Sordariomycetidae</taxon>
        <taxon>Sordariales</taxon>
        <taxon>Chaetomiaceae</taxon>
        <taxon>Dichotomopilus</taxon>
    </lineage>
</organism>
<proteinExistence type="predicted"/>
<keyword evidence="3" id="KW-1185">Reference proteome</keyword>
<dbReference type="Pfam" id="PF13092">
    <property type="entry name" value="CENP-L"/>
    <property type="match status" value="1"/>
</dbReference>
<sequence length="448" mass="49100">MPPKRRQPPPRDPDSEPEPPPRENDNDPSDEEAEEGDSAFEQTPLPFYNTTFSAHRVSPLYLGAESLSPNRLQLLAQRLRDRLVGDVVRGVEIGDGGDSVVARAGALERVDISWVKVADVLRFSEQDVEGIVQRAGGDEGDESSWGKAAGELQDKKALHVALQYELVSCTAFLLPRLRGDAKMQGTDPPTRFMVGSGGDAMDWEQSVDPAHFMSLPLLLLRMPPPLKTIMADFLAAMFDCRVSPMRLGTQSLIRNWEAWVRTVSGPTRGTAIKDAVLTLGFHVQPPAVPVPTLEDDADDSVVTEQKQTLGLKSVDVIIPAAELRKFVAAGKRVASAKSDKTTSSTGWAWENDVQERRKLAGRLQEEGWEWLKSTSPPGGRESHPFTEALACYLQEHLGLNLLHPSVRVIKIACGGFAMSESRLKVFVPSDAGQRDVALEVLGRLTEKT</sequence>
<gene>
    <name evidence="2" type="ORF">C8A04DRAFT_38456</name>
</gene>
<dbReference type="Proteomes" id="UP001302676">
    <property type="component" value="Unassembled WGS sequence"/>
</dbReference>
<evidence type="ECO:0000256" key="1">
    <source>
        <dbReference type="SAM" id="MobiDB-lite"/>
    </source>
</evidence>
<dbReference type="AlphaFoldDB" id="A0AAN6V0D6"/>
<dbReference type="InterPro" id="IPR025204">
    <property type="entry name" value="CENP-L"/>
</dbReference>
<reference evidence="2" key="2">
    <citation type="submission" date="2023-05" db="EMBL/GenBank/DDBJ databases">
        <authorList>
            <consortium name="Lawrence Berkeley National Laboratory"/>
            <person name="Steindorff A."/>
            <person name="Hensen N."/>
            <person name="Bonometti L."/>
            <person name="Westerberg I."/>
            <person name="Brannstrom I.O."/>
            <person name="Guillou S."/>
            <person name="Cros-Aarteil S."/>
            <person name="Calhoun S."/>
            <person name="Haridas S."/>
            <person name="Kuo A."/>
            <person name="Mondo S."/>
            <person name="Pangilinan J."/>
            <person name="Riley R."/>
            <person name="Labutti K."/>
            <person name="Andreopoulos B."/>
            <person name="Lipzen A."/>
            <person name="Chen C."/>
            <person name="Yanf M."/>
            <person name="Daum C."/>
            <person name="Ng V."/>
            <person name="Clum A."/>
            <person name="Ohm R."/>
            <person name="Martin F."/>
            <person name="Silar P."/>
            <person name="Natvig D."/>
            <person name="Lalanne C."/>
            <person name="Gautier V."/>
            <person name="Ament-Velasquez S.L."/>
            <person name="Kruys A."/>
            <person name="Hutchinson M.I."/>
            <person name="Powell A.J."/>
            <person name="Barry K."/>
            <person name="Miller A.N."/>
            <person name="Grigoriev I.V."/>
            <person name="Debuchy R."/>
            <person name="Gladieux P."/>
            <person name="Thoren M.H."/>
            <person name="Johannesson H."/>
        </authorList>
    </citation>
    <scope>NUCLEOTIDE SEQUENCE</scope>
    <source>
        <strain evidence="2">CBS 141.50</strain>
    </source>
</reference>
<feature type="region of interest" description="Disordered" evidence="1">
    <location>
        <begin position="1"/>
        <end position="39"/>
    </location>
</feature>
<name>A0AAN6V0D6_9PEZI</name>
<evidence type="ECO:0000313" key="3">
    <source>
        <dbReference type="Proteomes" id="UP001302676"/>
    </source>
</evidence>
<dbReference type="EMBL" id="MU853600">
    <property type="protein sequence ID" value="KAK4142204.1"/>
    <property type="molecule type" value="Genomic_DNA"/>
</dbReference>
<protein>
    <submittedName>
        <fullName evidence="2">Kinetochore complex Sim4 subunit Fta1-domain-containing protein</fullName>
    </submittedName>
</protein>
<reference evidence="2" key="1">
    <citation type="journal article" date="2023" name="Mol. Phylogenet. Evol.">
        <title>Genome-scale phylogeny and comparative genomics of the fungal order Sordariales.</title>
        <authorList>
            <person name="Hensen N."/>
            <person name="Bonometti L."/>
            <person name="Westerberg I."/>
            <person name="Brannstrom I.O."/>
            <person name="Guillou S."/>
            <person name="Cros-Aarteil S."/>
            <person name="Calhoun S."/>
            <person name="Haridas S."/>
            <person name="Kuo A."/>
            <person name="Mondo S."/>
            <person name="Pangilinan J."/>
            <person name="Riley R."/>
            <person name="LaButti K."/>
            <person name="Andreopoulos B."/>
            <person name="Lipzen A."/>
            <person name="Chen C."/>
            <person name="Yan M."/>
            <person name="Daum C."/>
            <person name="Ng V."/>
            <person name="Clum A."/>
            <person name="Steindorff A."/>
            <person name="Ohm R.A."/>
            <person name="Martin F."/>
            <person name="Silar P."/>
            <person name="Natvig D.O."/>
            <person name="Lalanne C."/>
            <person name="Gautier V."/>
            <person name="Ament-Velasquez S.L."/>
            <person name="Kruys A."/>
            <person name="Hutchinson M.I."/>
            <person name="Powell A.J."/>
            <person name="Barry K."/>
            <person name="Miller A.N."/>
            <person name="Grigoriev I.V."/>
            <person name="Debuchy R."/>
            <person name="Gladieux P."/>
            <person name="Hiltunen Thoren M."/>
            <person name="Johannesson H."/>
        </authorList>
    </citation>
    <scope>NUCLEOTIDE SEQUENCE</scope>
    <source>
        <strain evidence="2">CBS 141.50</strain>
    </source>
</reference>
<comment type="caution">
    <text evidence="2">The sequence shown here is derived from an EMBL/GenBank/DDBJ whole genome shotgun (WGS) entry which is preliminary data.</text>
</comment>
<feature type="compositionally biased region" description="Basic and acidic residues" evidence="1">
    <location>
        <begin position="9"/>
        <end position="25"/>
    </location>
</feature>